<dbReference type="EMBL" id="JADGMS010000016">
    <property type="protein sequence ID" value="KAF9664539.1"/>
    <property type="molecule type" value="Genomic_DNA"/>
</dbReference>
<evidence type="ECO:0000259" key="1">
    <source>
        <dbReference type="PROSITE" id="PS51321"/>
    </source>
</evidence>
<comment type="caution">
    <text evidence="2">The sequence shown here is derived from an EMBL/GenBank/DDBJ whole genome shotgun (WGS) entry which is preliminary data.</text>
</comment>
<evidence type="ECO:0000313" key="3">
    <source>
        <dbReference type="Proteomes" id="UP000657918"/>
    </source>
</evidence>
<organism evidence="2 3">
    <name type="scientific">Salix dunnii</name>
    <dbReference type="NCBI Taxonomy" id="1413687"/>
    <lineage>
        <taxon>Eukaryota</taxon>
        <taxon>Viridiplantae</taxon>
        <taxon>Streptophyta</taxon>
        <taxon>Embryophyta</taxon>
        <taxon>Tracheophyta</taxon>
        <taxon>Spermatophyta</taxon>
        <taxon>Magnoliopsida</taxon>
        <taxon>eudicotyledons</taxon>
        <taxon>Gunneridae</taxon>
        <taxon>Pentapetalae</taxon>
        <taxon>rosids</taxon>
        <taxon>fabids</taxon>
        <taxon>Malpighiales</taxon>
        <taxon>Salicaceae</taxon>
        <taxon>Saliceae</taxon>
        <taxon>Salix</taxon>
    </lineage>
</organism>
<evidence type="ECO:0000313" key="2">
    <source>
        <dbReference type="EMBL" id="KAF9664539.1"/>
    </source>
</evidence>
<dbReference type="OrthoDB" id="1742074at2759"/>
<dbReference type="GO" id="GO:0006351">
    <property type="term" value="P:DNA-templated transcription"/>
    <property type="evidence" value="ECO:0007669"/>
    <property type="project" value="InterPro"/>
</dbReference>
<dbReference type="AlphaFoldDB" id="A0A835J9J0"/>
<feature type="domain" description="TFIIS central" evidence="1">
    <location>
        <begin position="151"/>
        <end position="219"/>
    </location>
</feature>
<dbReference type="InterPro" id="IPR003618">
    <property type="entry name" value="TFIIS_cen_dom"/>
</dbReference>
<dbReference type="PROSITE" id="PS51321">
    <property type="entry name" value="TFIIS_CENTRAL"/>
    <property type="match status" value="1"/>
</dbReference>
<reference evidence="2 3" key="1">
    <citation type="submission" date="2020-10" db="EMBL/GenBank/DDBJ databases">
        <title>Plant Genome Project.</title>
        <authorList>
            <person name="Zhang R.-G."/>
        </authorList>
    </citation>
    <scope>NUCLEOTIDE SEQUENCE [LARGE SCALE GENOMIC DNA]</scope>
    <source>
        <strain evidence="2">FAFU-HL-1</strain>
        <tissue evidence="2">Leaf</tissue>
    </source>
</reference>
<protein>
    <recommendedName>
        <fullName evidence="1">TFIIS central domain-containing protein</fullName>
    </recommendedName>
</protein>
<dbReference type="SUPFAM" id="SSF46942">
    <property type="entry name" value="Elongation factor TFIIS domain 2"/>
    <property type="match status" value="1"/>
</dbReference>
<accession>A0A835J9J0</accession>
<dbReference type="Proteomes" id="UP000657918">
    <property type="component" value="Chromosome 16"/>
</dbReference>
<name>A0A835J9J0_9ROSI</name>
<sequence>MLKKRSPGHALCNWSVFAKTEKSSDQPAINGETISTDIVATPSSIFCLDALDQLKRFLVTSSKVFVSTHVAKEVQYLIKHHVKMFRTTASFLLDAWSMKLYARNPAIDGKTRPTKSRSGLRTGTLIVKIHRRVIGRVKKPSEEPVRCNDGLHSKVRHILVESLCRVAREVKENLMEEVSLRDPIYVAIDVESIMFENIGPFNGTKQLMYKSLLFNVKDP</sequence>
<keyword evidence="3" id="KW-1185">Reference proteome</keyword>
<dbReference type="InterPro" id="IPR036575">
    <property type="entry name" value="TFIIS_cen_dom_sf"/>
</dbReference>
<gene>
    <name evidence="2" type="ORF">SADUNF_Sadunf16G0029200</name>
</gene>
<proteinExistence type="predicted"/>